<evidence type="ECO:0000313" key="3">
    <source>
        <dbReference type="Proteomes" id="UP000291793"/>
    </source>
</evidence>
<keyword evidence="3" id="KW-1185">Reference proteome</keyword>
<feature type="signal peptide" evidence="1">
    <location>
        <begin position="1"/>
        <end position="21"/>
    </location>
</feature>
<comment type="caution">
    <text evidence="2">The sequence shown here is derived from an EMBL/GenBank/DDBJ whole genome shotgun (WGS) entry which is preliminary data.</text>
</comment>
<dbReference type="AlphaFoldDB" id="A0A4R0GSB7"/>
<feature type="chain" id="PRO_5020991623" description="Lipoprotein" evidence="1">
    <location>
        <begin position="22"/>
        <end position="129"/>
    </location>
</feature>
<organism evidence="2 3">
    <name type="scientific">Kosakonia quasisacchari</name>
    <dbReference type="NCBI Taxonomy" id="2529380"/>
    <lineage>
        <taxon>Bacteria</taxon>
        <taxon>Pseudomonadati</taxon>
        <taxon>Pseudomonadota</taxon>
        <taxon>Gammaproteobacteria</taxon>
        <taxon>Enterobacterales</taxon>
        <taxon>Enterobacteriaceae</taxon>
        <taxon>Kosakonia</taxon>
    </lineage>
</organism>
<evidence type="ECO:0008006" key="4">
    <source>
        <dbReference type="Google" id="ProtNLM"/>
    </source>
</evidence>
<accession>A0A4R0GSB7</accession>
<name>A0A4R0GSB7_9ENTR</name>
<dbReference type="PROSITE" id="PS51257">
    <property type="entry name" value="PROKAR_LIPOPROTEIN"/>
    <property type="match status" value="1"/>
</dbReference>
<keyword evidence="1" id="KW-0732">Signal</keyword>
<dbReference type="RefSeq" id="WP_131413165.1">
    <property type="nucleotide sequence ID" value="NZ_CATKPI010000002.1"/>
</dbReference>
<sequence>MKKIVQLLTAIAVVGALTGCARTTSIHNINTPVSAGHSQAQVRAAILKAGQQRQWIMTDAGPGVIKGRMQSRDHTAEIRINYSANSYSINYENSMNLKASDGKIHKNYNRWVNNLDKDIQLNLASGAAL</sequence>
<gene>
    <name evidence="2" type="ORF">E0L21_21730</name>
</gene>
<evidence type="ECO:0000313" key="2">
    <source>
        <dbReference type="EMBL" id="TCB98749.1"/>
    </source>
</evidence>
<evidence type="ECO:0000256" key="1">
    <source>
        <dbReference type="SAM" id="SignalP"/>
    </source>
</evidence>
<proteinExistence type="predicted"/>
<reference evidence="2 3" key="1">
    <citation type="submission" date="2019-02" db="EMBL/GenBank/DDBJ databases">
        <title>The draft genome of Kosakonia quasisacchari strain WCHKQ120001.</title>
        <authorList>
            <person name="Wang C."/>
            <person name="Feng Y."/>
            <person name="Zong Z."/>
        </authorList>
    </citation>
    <scope>NUCLEOTIDE SEQUENCE [LARGE SCALE GENOMIC DNA]</scope>
    <source>
        <strain evidence="2 3">WCHKQ120001</strain>
    </source>
</reference>
<dbReference type="EMBL" id="SJOP01000026">
    <property type="protein sequence ID" value="TCB98749.1"/>
    <property type="molecule type" value="Genomic_DNA"/>
</dbReference>
<dbReference type="Proteomes" id="UP000291793">
    <property type="component" value="Unassembled WGS sequence"/>
</dbReference>
<dbReference type="OrthoDB" id="9815328at2"/>
<protein>
    <recommendedName>
        <fullName evidence="4">Lipoprotein</fullName>
    </recommendedName>
</protein>